<evidence type="ECO:0000259" key="4">
    <source>
        <dbReference type="Pfam" id="PF06094"/>
    </source>
</evidence>
<evidence type="ECO:0000313" key="5">
    <source>
        <dbReference type="EMBL" id="MBA2227419.1"/>
    </source>
</evidence>
<dbReference type="CDD" id="cd06661">
    <property type="entry name" value="GGCT_like"/>
    <property type="match status" value="1"/>
</dbReference>
<dbReference type="SUPFAM" id="SSF110857">
    <property type="entry name" value="Gamma-glutamyl cyclotransferase-like"/>
    <property type="match status" value="1"/>
</dbReference>
<feature type="active site" description="Proton acceptor" evidence="2">
    <location>
        <position position="77"/>
    </location>
</feature>
<organism evidence="5 6">
    <name type="scientific">Thermogemmata fonticola</name>
    <dbReference type="NCBI Taxonomy" id="2755323"/>
    <lineage>
        <taxon>Bacteria</taxon>
        <taxon>Pseudomonadati</taxon>
        <taxon>Planctomycetota</taxon>
        <taxon>Planctomycetia</taxon>
        <taxon>Gemmatales</taxon>
        <taxon>Gemmataceae</taxon>
        <taxon>Thermogemmata</taxon>
    </lineage>
</organism>
<dbReference type="Pfam" id="PF06094">
    <property type="entry name" value="GGACT"/>
    <property type="match status" value="1"/>
</dbReference>
<evidence type="ECO:0000256" key="2">
    <source>
        <dbReference type="PIRSR" id="PIRSR639126-1"/>
    </source>
</evidence>
<keyword evidence="5" id="KW-0808">Transferase</keyword>
<evidence type="ECO:0000313" key="6">
    <source>
        <dbReference type="Proteomes" id="UP000542342"/>
    </source>
</evidence>
<dbReference type="InterPro" id="IPR036568">
    <property type="entry name" value="GGCT-like_sf"/>
</dbReference>
<reference evidence="5 6" key="1">
    <citation type="submission" date="2020-07" db="EMBL/GenBank/DDBJ databases">
        <title>Thermogemmata thermophila gen. nov., sp. nov., a novel moderate thermophilic planctomycete from a Kamchatka hot spring.</title>
        <authorList>
            <person name="Elcheninov A.G."/>
            <person name="Podosokorskaya O.A."/>
            <person name="Kovaleva O.L."/>
            <person name="Novikov A."/>
            <person name="Bonch-Osmolovskaya E.A."/>
            <person name="Toshchakov S.V."/>
            <person name="Kublanov I.V."/>
        </authorList>
    </citation>
    <scope>NUCLEOTIDE SEQUENCE [LARGE SCALE GENOMIC DNA]</scope>
    <source>
        <strain evidence="5 6">2918</strain>
    </source>
</reference>
<dbReference type="InterPro" id="IPR013024">
    <property type="entry name" value="GGCT-like"/>
</dbReference>
<accession>A0A7V8VG39</accession>
<dbReference type="GO" id="GO:0061929">
    <property type="term" value="F:gamma-glutamylaminecyclotransferase activity"/>
    <property type="evidence" value="ECO:0007669"/>
    <property type="project" value="InterPro"/>
</dbReference>
<dbReference type="InterPro" id="IPR039126">
    <property type="entry name" value="GGACT"/>
</dbReference>
<feature type="domain" description="Gamma-glutamylcyclotransferase AIG2-like" evidence="4">
    <location>
        <begin position="4"/>
        <end position="107"/>
    </location>
</feature>
<evidence type="ECO:0000256" key="3">
    <source>
        <dbReference type="RuleBase" id="RU367036"/>
    </source>
</evidence>
<comment type="similarity">
    <text evidence="1 3">Belongs to the gamma-glutamylcyclotransferase family.</text>
</comment>
<dbReference type="PANTHER" id="PTHR12510:SF4">
    <property type="entry name" value="GAMMA-GLUTAMYLAMINECYCLOTRANSFERASE"/>
    <property type="match status" value="1"/>
</dbReference>
<dbReference type="InterPro" id="IPR009288">
    <property type="entry name" value="AIG2-like_dom"/>
</dbReference>
<protein>
    <recommendedName>
        <fullName evidence="3">Gamma-glutamylcyclotransferase family protein</fullName>
    </recommendedName>
</protein>
<dbReference type="RefSeq" id="WP_194539283.1">
    <property type="nucleotide sequence ID" value="NZ_JACEFB010000014.1"/>
</dbReference>
<dbReference type="AlphaFoldDB" id="A0A7V8VG39"/>
<proteinExistence type="inferred from homology"/>
<comment type="caution">
    <text evidence="5">The sequence shown here is derived from an EMBL/GenBank/DDBJ whole genome shotgun (WGS) entry which is preliminary data.</text>
</comment>
<dbReference type="GO" id="GO:0016740">
    <property type="term" value="F:transferase activity"/>
    <property type="evidence" value="ECO:0007669"/>
    <property type="project" value="UniProtKB-KW"/>
</dbReference>
<evidence type="ECO:0000256" key="1">
    <source>
        <dbReference type="ARBA" id="ARBA00008861"/>
    </source>
</evidence>
<dbReference type="PANTHER" id="PTHR12510">
    <property type="entry name" value="TROPONIN C-AKIN-1 PROTEIN"/>
    <property type="match status" value="1"/>
</dbReference>
<dbReference type="EMBL" id="JACEFB010000014">
    <property type="protein sequence ID" value="MBA2227419.1"/>
    <property type="molecule type" value="Genomic_DNA"/>
</dbReference>
<sequence length="125" mass="14158">MKWLFVYGSLRRGQENHHWLAGQRFQGEAVTRKCYRLVQHAGYPALVVAKSEQEAQTIAGEVWEVTEECLAALDAFEEVPRLYVRQSVCLADSWPQEVEAYFLSPQQADWAAGNKMPQGKSAKSV</sequence>
<dbReference type="GO" id="GO:0005829">
    <property type="term" value="C:cytosol"/>
    <property type="evidence" value="ECO:0007669"/>
    <property type="project" value="TreeGrafter"/>
</dbReference>
<name>A0A7V8VG39_9BACT</name>
<keyword evidence="6" id="KW-1185">Reference proteome</keyword>
<gene>
    <name evidence="5" type="ORF">H0921_14770</name>
</gene>
<dbReference type="Proteomes" id="UP000542342">
    <property type="component" value="Unassembled WGS sequence"/>
</dbReference>
<dbReference type="Gene3D" id="3.10.490.10">
    <property type="entry name" value="Gamma-glutamyl cyclotransferase-like"/>
    <property type="match status" value="1"/>
</dbReference>